<dbReference type="OrthoDB" id="7864318at2"/>
<evidence type="ECO:0000256" key="1">
    <source>
        <dbReference type="SAM" id="MobiDB-lite"/>
    </source>
</evidence>
<dbReference type="AlphaFoldDB" id="A0A1I4TIK0"/>
<gene>
    <name evidence="2" type="ORF">SAMN04488042_11712</name>
</gene>
<feature type="region of interest" description="Disordered" evidence="1">
    <location>
        <begin position="113"/>
        <end position="168"/>
    </location>
</feature>
<evidence type="ECO:0000313" key="3">
    <source>
        <dbReference type="Proteomes" id="UP000199144"/>
    </source>
</evidence>
<dbReference type="STRING" id="254406.SAMN04488042_11712"/>
<reference evidence="2 3" key="1">
    <citation type="submission" date="2016-10" db="EMBL/GenBank/DDBJ databases">
        <authorList>
            <person name="de Groot N.N."/>
        </authorList>
    </citation>
    <scope>NUCLEOTIDE SEQUENCE [LARGE SCALE GENOMIC DNA]</scope>
    <source>
        <strain evidence="2 3">DSM 15283</strain>
    </source>
</reference>
<dbReference type="Proteomes" id="UP000199144">
    <property type="component" value="Unassembled WGS sequence"/>
</dbReference>
<dbReference type="EMBL" id="FOTQ01000017">
    <property type="protein sequence ID" value="SFM76544.1"/>
    <property type="molecule type" value="Genomic_DNA"/>
</dbReference>
<organism evidence="2 3">
    <name type="scientific">Shimia aestuarii</name>
    <dbReference type="NCBI Taxonomy" id="254406"/>
    <lineage>
        <taxon>Bacteria</taxon>
        <taxon>Pseudomonadati</taxon>
        <taxon>Pseudomonadota</taxon>
        <taxon>Alphaproteobacteria</taxon>
        <taxon>Rhodobacterales</taxon>
        <taxon>Roseobacteraceae</taxon>
    </lineage>
</organism>
<accession>A0A1I4TIK0</accession>
<dbReference type="Gene3D" id="1.10.10.10">
    <property type="entry name" value="Winged helix-like DNA-binding domain superfamily/Winged helix DNA-binding domain"/>
    <property type="match status" value="1"/>
</dbReference>
<protein>
    <submittedName>
        <fullName evidence="2">Helix-turn-helix domain-containing protein</fullName>
    </submittedName>
</protein>
<evidence type="ECO:0000313" key="2">
    <source>
        <dbReference type="EMBL" id="SFM76544.1"/>
    </source>
</evidence>
<name>A0A1I4TIK0_9RHOB</name>
<proteinExistence type="predicted"/>
<dbReference type="InterPro" id="IPR036388">
    <property type="entry name" value="WH-like_DNA-bd_sf"/>
</dbReference>
<feature type="compositionally biased region" description="Basic and acidic residues" evidence="1">
    <location>
        <begin position="124"/>
        <end position="144"/>
    </location>
</feature>
<dbReference type="Pfam" id="PF13730">
    <property type="entry name" value="HTH_36"/>
    <property type="match status" value="1"/>
</dbReference>
<dbReference type="RefSeq" id="WP_093097039.1">
    <property type="nucleotide sequence ID" value="NZ_FOTQ01000017.1"/>
</dbReference>
<keyword evidence="3" id="KW-1185">Reference proteome</keyword>
<sequence length="168" mass="18394">MSIVASKWARGLDLKSGPKAVLLALADRLNDTTGRCDPSIKKICADTGLKRTAVKSALKKLAMLGLLTVERRKLKSSRNYTSNQYHLHIGAKPLLKERMSKAPQGVGLISTEVGANSTEGGSVSDHKPKDNLKGTETPSHKEETPQLDQEQEKALQLLRMHMPTGWKN</sequence>